<organism evidence="1 2">
    <name type="scientific">Gregarina niphandrodes</name>
    <name type="common">Septate eugregarine</name>
    <dbReference type="NCBI Taxonomy" id="110365"/>
    <lineage>
        <taxon>Eukaryota</taxon>
        <taxon>Sar</taxon>
        <taxon>Alveolata</taxon>
        <taxon>Apicomplexa</taxon>
        <taxon>Conoidasida</taxon>
        <taxon>Gregarinasina</taxon>
        <taxon>Eugregarinorida</taxon>
        <taxon>Gregarinidae</taxon>
        <taxon>Gregarina</taxon>
    </lineage>
</organism>
<dbReference type="GeneID" id="22913567"/>
<proteinExistence type="predicted"/>
<dbReference type="VEuPathDB" id="CryptoDB:GNI_101040"/>
<accession>A0A023B4H2</accession>
<dbReference type="EMBL" id="AFNH02000758">
    <property type="protein sequence ID" value="EZG56783.1"/>
    <property type="molecule type" value="Genomic_DNA"/>
</dbReference>
<sequence>MTGPVSYVVLDAASAPYDCEKLDRILGESGTTVKTTLDELYRETPVLGAAVKSLAMEEASEIYSSVEGSDMSRKDEALLTRLRRRFLSDQAEKGAGMVETRWKTSANTPKYFVRLLAHEKRTYIGKSGMYKVELGSCQSWEVPFGKSVLTFEQWDLPNESLSADELLRFIVENSPIKLEVNINQVVDPDWQQFYRALRLGEVDKLVQDAEDDQKEEAAEGYAILSNCIIKLVSLTDNSYFSCPCATSTPPSTVASASATSASATSASATSASATSASATSASELVEVEEEAAGLSSFSPGFVLRTIRHDEQRQLHQALRTRGLQPPEAGSFVVLKLTGAEQVARHVGFCLYRTFAVPLWFHEIVAKLKPGTNYRLKLVGLSTAIGNAPLAETQPPAEIQYYPLAQDFRRVPFTLRQDGVCTIELPDDVAKFDATGRLDHCKWLPSLSGTDQGDEEFDLSFVGELAKEVNPWEQSILEALSNARGLLKLCWRLGGADMPPFALDAPACLGPAHSAQQGPFMAKVAAQAFDYTRHVLARKLEGDDLERLEDRYGAPEPISTDVPPTVTACYPLLYREYYNWSVFLLITSWVATSGYAKAANIQALVTEMDNGMHKHGMHREDPGVDKGEDFAVYLRCQIYLAHCYFHQSEYEKCIAVCRMIKITYAKYLHGATTQGVEQLFQQASKKHTQSNSQMKAMCRNMFA</sequence>
<dbReference type="Proteomes" id="UP000019763">
    <property type="component" value="Unassembled WGS sequence"/>
</dbReference>
<comment type="caution">
    <text evidence="1">The sequence shown here is derived from an EMBL/GenBank/DDBJ whole genome shotgun (WGS) entry which is preliminary data.</text>
</comment>
<gene>
    <name evidence="1" type="ORF">GNI_101040</name>
</gene>
<evidence type="ECO:0000313" key="2">
    <source>
        <dbReference type="Proteomes" id="UP000019763"/>
    </source>
</evidence>
<protein>
    <submittedName>
        <fullName evidence="1">Uncharacterized protein</fullName>
    </submittedName>
</protein>
<dbReference type="RefSeq" id="XP_011131149.1">
    <property type="nucleotide sequence ID" value="XM_011132847.1"/>
</dbReference>
<evidence type="ECO:0000313" key="1">
    <source>
        <dbReference type="EMBL" id="EZG56783.1"/>
    </source>
</evidence>
<reference evidence="1" key="1">
    <citation type="submission" date="2013-12" db="EMBL/GenBank/DDBJ databases">
        <authorList>
            <person name="Omoto C.K."/>
            <person name="Sibley D."/>
            <person name="Venepally P."/>
            <person name="Hadjithomas M."/>
            <person name="Karamycheva S."/>
            <person name="Brunk B."/>
            <person name="Roos D."/>
            <person name="Caler E."/>
            <person name="Lorenzi H."/>
        </authorList>
    </citation>
    <scope>NUCLEOTIDE SEQUENCE</scope>
</reference>
<name>A0A023B4H2_GRENI</name>
<dbReference type="AlphaFoldDB" id="A0A023B4H2"/>
<keyword evidence="2" id="KW-1185">Reference proteome</keyword>